<evidence type="ECO:0000256" key="12">
    <source>
        <dbReference type="ARBA" id="ARBA00022989"/>
    </source>
</evidence>
<feature type="domain" description="Cytochrome b/b6 C-terminal region profile" evidence="22">
    <location>
        <begin position="211"/>
        <end position="380"/>
    </location>
</feature>
<keyword evidence="14" id="KW-0830">Ubiquinone</keyword>
<evidence type="ECO:0000256" key="18">
    <source>
        <dbReference type="PIRSR" id="PIRSR038885-1"/>
    </source>
</evidence>
<evidence type="ECO:0000256" key="4">
    <source>
        <dbReference type="ARBA" id="ARBA00013531"/>
    </source>
</evidence>
<name>A9Y9N4_XANVI</name>
<proteinExistence type="inferred from homology"/>
<evidence type="ECO:0000256" key="2">
    <source>
        <dbReference type="ARBA" id="ARBA00004448"/>
    </source>
</evidence>
<dbReference type="SUPFAM" id="SSF81342">
    <property type="entry name" value="Transmembrane di-heme cytochromes"/>
    <property type="match status" value="1"/>
</dbReference>
<feature type="transmembrane region" description="Helical" evidence="20">
    <location>
        <begin position="289"/>
        <end position="309"/>
    </location>
</feature>
<feature type="transmembrane region" description="Helical" evidence="20">
    <location>
        <begin position="321"/>
        <end position="341"/>
    </location>
</feature>
<evidence type="ECO:0000256" key="5">
    <source>
        <dbReference type="ARBA" id="ARBA00022448"/>
    </source>
</evidence>
<dbReference type="Pfam" id="PF00033">
    <property type="entry name" value="Cytochrome_B"/>
    <property type="match status" value="1"/>
</dbReference>
<keyword evidence="7 20" id="KW-0679">Respiratory chain</keyword>
<dbReference type="PROSITE" id="PS51003">
    <property type="entry name" value="CYTB_CTER"/>
    <property type="match status" value="1"/>
</dbReference>
<organism evidence="23">
    <name type="scientific">Xantusia vigilis</name>
    <name type="common">Desert night lizard</name>
    <dbReference type="NCBI Taxonomy" id="8547"/>
    <lineage>
        <taxon>Eukaryota</taxon>
        <taxon>Metazoa</taxon>
        <taxon>Chordata</taxon>
        <taxon>Craniata</taxon>
        <taxon>Vertebrata</taxon>
        <taxon>Euteleostomi</taxon>
        <taxon>Lepidosauria</taxon>
        <taxon>Squamata</taxon>
        <taxon>Bifurcata</taxon>
        <taxon>Unidentata</taxon>
        <taxon>Scinciformata</taxon>
        <taxon>Xantusiidae</taxon>
        <taxon>Xantusiinae</taxon>
        <taxon>Xantusia</taxon>
    </lineage>
</organism>
<keyword evidence="12 20" id="KW-1133">Transmembrane helix</keyword>
<evidence type="ECO:0000256" key="16">
    <source>
        <dbReference type="ARBA" id="ARBA00023136"/>
    </source>
</evidence>
<keyword evidence="8 20" id="KW-0812">Transmembrane</keyword>
<dbReference type="PANTHER" id="PTHR19271:SF16">
    <property type="entry name" value="CYTOCHROME B"/>
    <property type="match status" value="1"/>
</dbReference>
<feature type="binding site" evidence="18">
    <location>
        <position position="202"/>
    </location>
    <ligand>
        <name>a ubiquinone</name>
        <dbReference type="ChEBI" id="CHEBI:16389"/>
    </ligand>
</feature>
<feature type="transmembrane region" description="Helical" evidence="20">
    <location>
        <begin position="78"/>
        <end position="100"/>
    </location>
</feature>
<evidence type="ECO:0000313" key="23">
    <source>
        <dbReference type="EMBL" id="ABY48420.1"/>
    </source>
</evidence>
<dbReference type="PIRSF" id="PIRSF038885">
    <property type="entry name" value="COB"/>
    <property type="match status" value="1"/>
</dbReference>
<evidence type="ECO:0000259" key="22">
    <source>
        <dbReference type="PROSITE" id="PS51003"/>
    </source>
</evidence>
<dbReference type="GO" id="GO:0008121">
    <property type="term" value="F:quinol-cytochrome-c reductase activity"/>
    <property type="evidence" value="ECO:0007669"/>
    <property type="project" value="InterPro"/>
</dbReference>
<evidence type="ECO:0000256" key="7">
    <source>
        <dbReference type="ARBA" id="ARBA00022660"/>
    </source>
</evidence>
<evidence type="ECO:0000256" key="19">
    <source>
        <dbReference type="PIRSR" id="PIRSR038885-2"/>
    </source>
</evidence>
<feature type="domain" description="Cytochrome b/b6 N-terminal region profile" evidence="21">
    <location>
        <begin position="1"/>
        <end position="210"/>
    </location>
</feature>
<evidence type="ECO:0000256" key="13">
    <source>
        <dbReference type="ARBA" id="ARBA00023004"/>
    </source>
</evidence>
<comment type="similarity">
    <text evidence="17 20">Belongs to the cytochrome b family.</text>
</comment>
<feature type="binding site" description="axial binding residue" evidence="19">
    <location>
        <position position="183"/>
    </location>
    <ligand>
        <name>heme b</name>
        <dbReference type="ChEBI" id="CHEBI:60344"/>
        <label>b562</label>
    </ligand>
    <ligandPart>
        <name>Fe</name>
        <dbReference type="ChEBI" id="CHEBI:18248"/>
    </ligandPart>
</feature>
<feature type="transmembrane region" description="Helical" evidence="20">
    <location>
        <begin position="230"/>
        <end position="251"/>
    </location>
</feature>
<dbReference type="InterPro" id="IPR030689">
    <property type="entry name" value="Cytochrome_b"/>
</dbReference>
<keyword evidence="13 19" id="KW-0408">Iron</keyword>
<dbReference type="PANTHER" id="PTHR19271">
    <property type="entry name" value="CYTOCHROME B"/>
    <property type="match status" value="1"/>
</dbReference>
<dbReference type="CDD" id="cd00284">
    <property type="entry name" value="Cytochrome_b_N"/>
    <property type="match status" value="1"/>
</dbReference>
<dbReference type="GO" id="GO:0046872">
    <property type="term" value="F:metal ion binding"/>
    <property type="evidence" value="ECO:0007669"/>
    <property type="project" value="UniProtKB-UniRule"/>
</dbReference>
<comment type="function">
    <text evidence="1 20">Component of the ubiquinol-cytochrome c reductase complex (complex III or cytochrome b-c1 complex) that is part of the mitochondrial respiratory chain. The b-c1 complex mediates electron transfer from ubiquinol to cytochrome c. Contributes to the generation of a proton gradient across the mitochondrial membrane that is then used for ATP synthesis.</text>
</comment>
<dbReference type="FunFam" id="1.20.810.10:FF:000002">
    <property type="entry name" value="Cytochrome b"/>
    <property type="match status" value="1"/>
</dbReference>
<dbReference type="Gene3D" id="1.20.810.10">
    <property type="entry name" value="Cytochrome Bc1 Complex, Chain C"/>
    <property type="match status" value="1"/>
</dbReference>
<keyword evidence="5 20" id="KW-0813">Transport</keyword>
<comment type="subcellular location">
    <subcellularLocation>
        <location evidence="2">Mitochondrion inner membrane</location>
        <topology evidence="2">Multi-pass membrane protein</topology>
    </subcellularLocation>
</comment>
<keyword evidence="10" id="KW-0999">Mitochondrion inner membrane</keyword>
<dbReference type="InterPro" id="IPR036150">
    <property type="entry name" value="Cyt_b/b6_C_sf"/>
</dbReference>
<feature type="transmembrane region" description="Helical" evidence="20">
    <location>
        <begin position="347"/>
        <end position="373"/>
    </location>
</feature>
<comment type="cofactor">
    <cofactor evidence="20">
        <name>heme b</name>
        <dbReference type="ChEBI" id="CHEBI:60344"/>
    </cofactor>
    <text evidence="20">Binds 2 heme groups non-covalently.</text>
</comment>
<feature type="binding site" description="axial binding residue" evidence="19">
    <location>
        <position position="197"/>
    </location>
    <ligand>
        <name>heme b</name>
        <dbReference type="ChEBI" id="CHEBI:60344"/>
        <label>b566</label>
    </ligand>
    <ligandPart>
        <name>Fe</name>
        <dbReference type="ChEBI" id="CHEBI:18248"/>
    </ligandPart>
</feature>
<reference evidence="23" key="1">
    <citation type="submission" date="2007-08" db="EMBL/GenBank/DDBJ databases">
        <title>Multi-locus DNA sequence data reveal a history of deep cryptic vicariance and habitat-driven convergence in the Desert Night Lizard Xantusia vigilis species complex (Squamata: Xantusiidae).</title>
        <authorList>
            <person name="Leavitt D.H."/>
            <person name="Bezy R.L."/>
            <person name="Crandall K.A."/>
            <person name="Sites J.W.Jr."/>
        </authorList>
    </citation>
    <scope>NUCLEOTIDE SEQUENCE</scope>
</reference>
<dbReference type="InterPro" id="IPR048260">
    <property type="entry name" value="Cytochrome_b_C_euk/bac"/>
</dbReference>
<dbReference type="SUPFAM" id="SSF81648">
    <property type="entry name" value="a domain/subunit of cytochrome bc1 complex (Ubiquinol-cytochrome c reductase)"/>
    <property type="match status" value="1"/>
</dbReference>
<dbReference type="InterPro" id="IPR016174">
    <property type="entry name" value="Di-haem_cyt_TM"/>
</dbReference>
<dbReference type="GO" id="GO:0045275">
    <property type="term" value="C:respiratory chain complex III"/>
    <property type="evidence" value="ECO:0007669"/>
    <property type="project" value="InterPro"/>
</dbReference>
<keyword evidence="9 19" id="KW-0479">Metal-binding</keyword>
<dbReference type="InterPro" id="IPR005797">
    <property type="entry name" value="Cyt_b/b6_N"/>
</dbReference>
<evidence type="ECO:0000256" key="14">
    <source>
        <dbReference type="ARBA" id="ARBA00023075"/>
    </source>
</evidence>
<accession>A9Y9N4</accession>
<dbReference type="InterPro" id="IPR027387">
    <property type="entry name" value="Cytb/b6-like_sf"/>
</dbReference>
<feature type="binding site" description="axial binding residue" evidence="19">
    <location>
        <position position="84"/>
    </location>
    <ligand>
        <name>heme b</name>
        <dbReference type="ChEBI" id="CHEBI:60344"/>
        <label>b562</label>
    </ligand>
    <ligandPart>
        <name>Fe</name>
        <dbReference type="ChEBI" id="CHEBI:18248"/>
    </ligandPart>
</feature>
<keyword evidence="6 19" id="KW-0349">Heme</keyword>
<evidence type="ECO:0000256" key="15">
    <source>
        <dbReference type="ARBA" id="ARBA00023128"/>
    </source>
</evidence>
<dbReference type="EMBL" id="EU129725">
    <property type="protein sequence ID" value="ABY48420.1"/>
    <property type="molecule type" value="Genomic_DNA"/>
</dbReference>
<feature type="transmembrane region" description="Helical" evidence="20">
    <location>
        <begin position="112"/>
        <end position="134"/>
    </location>
</feature>
<geneLocation type="mitochondrion" evidence="23"/>
<feature type="binding site" description="axial binding residue" evidence="19">
    <location>
        <position position="98"/>
    </location>
    <ligand>
        <name>heme b</name>
        <dbReference type="ChEBI" id="CHEBI:60344"/>
        <label>b566</label>
    </ligand>
    <ligandPart>
        <name>Fe</name>
        <dbReference type="ChEBI" id="CHEBI:18248"/>
    </ligandPart>
</feature>
<evidence type="ECO:0000256" key="9">
    <source>
        <dbReference type="ARBA" id="ARBA00022723"/>
    </source>
</evidence>
<evidence type="ECO:0000256" key="10">
    <source>
        <dbReference type="ARBA" id="ARBA00022792"/>
    </source>
</evidence>
<feature type="transmembrane region" description="Helical" evidence="20">
    <location>
        <begin position="146"/>
        <end position="167"/>
    </location>
</feature>
<dbReference type="GO" id="GO:0006122">
    <property type="term" value="P:mitochondrial electron transport, ubiquinol to cytochrome c"/>
    <property type="evidence" value="ECO:0007669"/>
    <property type="project" value="TreeGrafter"/>
</dbReference>
<evidence type="ECO:0000259" key="21">
    <source>
        <dbReference type="PROSITE" id="PS51002"/>
    </source>
</evidence>
<feature type="transmembrane region" description="Helical" evidence="20">
    <location>
        <begin position="31"/>
        <end position="57"/>
    </location>
</feature>
<gene>
    <name evidence="23" type="primary">cyt-b</name>
</gene>
<dbReference type="PROSITE" id="PS51002">
    <property type="entry name" value="CYTB_NTER"/>
    <property type="match status" value="1"/>
</dbReference>
<evidence type="ECO:0000256" key="11">
    <source>
        <dbReference type="ARBA" id="ARBA00022982"/>
    </source>
</evidence>
<dbReference type="CDD" id="cd00290">
    <property type="entry name" value="cytochrome_b_C"/>
    <property type="match status" value="1"/>
</dbReference>
<dbReference type="InterPro" id="IPR005798">
    <property type="entry name" value="Cyt_b/b6_C"/>
</dbReference>
<dbReference type="GO" id="GO:0016491">
    <property type="term" value="F:oxidoreductase activity"/>
    <property type="evidence" value="ECO:0007669"/>
    <property type="project" value="UniProtKB-UniRule"/>
</dbReference>
<evidence type="ECO:0000256" key="8">
    <source>
        <dbReference type="ARBA" id="ARBA00022692"/>
    </source>
</evidence>
<dbReference type="Pfam" id="PF00032">
    <property type="entry name" value="Cytochrom_B_C"/>
    <property type="match status" value="1"/>
</dbReference>
<keyword evidence="15 20" id="KW-0496">Mitochondrion</keyword>
<sequence>MTTNLRKTHPVLKLINNSFIDLPTPSNISAWWNFGSLLGLCLLIQIFTGLFLAMHYTADITSAFSSVVHICRDVQYGWLIRNIHANGASIFFICLYLHVARGLYYGSYMYTITWNIGVILLFLVMATAFVGYVLPWGQMSFWGATVITNLLSAIPYIGTTLVQWIWGGFSVDNATLTRFFAFHFILPFIIIAMTVLHLLFLHESGSNNPTGLNANTDKISFHPFFSYKDLLGVVMITMVLLIPTLFSPNLLGDPENFTPANPMMTPPHIKPEWYFLFAYAILRSIPNKLGGVLALLLSIMILIILPLLHTAKQRSSMFRPMSQMILWLTLTNILILTWIGGQPVEPPYILIGQISSTLYFTLFLILWPTIAILENKLLKW</sequence>
<comment type="subunit">
    <text evidence="3">The cytochrome bc1 complex contains 3 respiratory subunits (MT-CYB, CYC1 and UQCRFS1), 2 core proteins (UQCRC1 and UQCRC2) and probably 6 low-molecular weight proteins.</text>
</comment>
<comment type="cofactor">
    <cofactor evidence="19">
        <name>heme</name>
        <dbReference type="ChEBI" id="CHEBI:30413"/>
    </cofactor>
    <text evidence="19">Binds 2 heme groups non-covalently.</text>
</comment>
<keyword evidence="11 20" id="KW-0249">Electron transport</keyword>
<dbReference type="AlphaFoldDB" id="A9Y9N4"/>
<protein>
    <recommendedName>
        <fullName evidence="4 20">Cytochrome b</fullName>
    </recommendedName>
</protein>
<evidence type="ECO:0000256" key="17">
    <source>
        <dbReference type="ARBA" id="ARBA00061233"/>
    </source>
</evidence>
<keyword evidence="16 20" id="KW-0472">Membrane</keyword>
<feature type="transmembrane region" description="Helical" evidence="20">
    <location>
        <begin position="179"/>
        <end position="201"/>
    </location>
</feature>
<evidence type="ECO:0000256" key="1">
    <source>
        <dbReference type="ARBA" id="ARBA00002566"/>
    </source>
</evidence>
<dbReference type="GO" id="GO:0005743">
    <property type="term" value="C:mitochondrial inner membrane"/>
    <property type="evidence" value="ECO:0007669"/>
    <property type="project" value="UniProtKB-SubCell"/>
</dbReference>
<evidence type="ECO:0000256" key="6">
    <source>
        <dbReference type="ARBA" id="ARBA00022617"/>
    </source>
</evidence>
<evidence type="ECO:0000256" key="20">
    <source>
        <dbReference type="RuleBase" id="RU362117"/>
    </source>
</evidence>
<evidence type="ECO:0000256" key="3">
    <source>
        <dbReference type="ARBA" id="ARBA00011660"/>
    </source>
</evidence>
<dbReference type="InterPro" id="IPR048259">
    <property type="entry name" value="Cytochrome_b_N_euk/bac"/>
</dbReference>